<evidence type="ECO:0000256" key="6">
    <source>
        <dbReference type="ARBA" id="ARBA00022676"/>
    </source>
</evidence>
<evidence type="ECO:0000256" key="12">
    <source>
        <dbReference type="RuleBase" id="RU000587"/>
    </source>
</evidence>
<dbReference type="PROSITE" id="PS00102">
    <property type="entry name" value="PHOSPHORYLASE"/>
    <property type="match status" value="1"/>
</dbReference>
<dbReference type="InterPro" id="IPR000811">
    <property type="entry name" value="Glyco_trans_35"/>
</dbReference>
<keyword evidence="4" id="KW-0597">Phosphoprotein</keyword>
<gene>
    <name evidence="13" type="primary">glgP</name>
    <name evidence="13" type="ORF">GTA51_14485</name>
</gene>
<dbReference type="EC" id="2.4.1.1" evidence="12"/>
<dbReference type="FunFam" id="3.40.50.2000:FF:000153">
    <property type="entry name" value="Alpha-1,4 glucan phosphorylase"/>
    <property type="match status" value="1"/>
</dbReference>
<evidence type="ECO:0000313" key="14">
    <source>
        <dbReference type="Proteomes" id="UP000482487"/>
    </source>
</evidence>
<reference evidence="13 14" key="1">
    <citation type="submission" date="2020-01" db="EMBL/GenBank/DDBJ databases">
        <title>Genome sequence of Desulfovibrio aerotolerans DSM 16695(T).</title>
        <authorList>
            <person name="Karnachuk O."/>
            <person name="Avakyan M."/>
            <person name="Mardanov A."/>
            <person name="Kadnikov V."/>
            <person name="Ravin N."/>
        </authorList>
    </citation>
    <scope>NUCLEOTIDE SEQUENCE [LARGE SCALE GENOMIC DNA]</scope>
    <source>
        <strain evidence="13 14">DSM 16695</strain>
    </source>
</reference>
<dbReference type="PANTHER" id="PTHR11468">
    <property type="entry name" value="GLYCOGEN PHOSPHORYLASE"/>
    <property type="match status" value="1"/>
</dbReference>
<keyword evidence="7 12" id="KW-0808">Transferase</keyword>
<comment type="catalytic activity">
    <reaction evidence="1 12">
        <text>[(1-&gt;4)-alpha-D-glucosyl](n) + phosphate = [(1-&gt;4)-alpha-D-glucosyl](n-1) + alpha-D-glucose 1-phosphate</text>
        <dbReference type="Rhea" id="RHEA:41732"/>
        <dbReference type="Rhea" id="RHEA-COMP:9584"/>
        <dbReference type="Rhea" id="RHEA-COMP:9586"/>
        <dbReference type="ChEBI" id="CHEBI:15444"/>
        <dbReference type="ChEBI" id="CHEBI:43474"/>
        <dbReference type="ChEBI" id="CHEBI:58601"/>
        <dbReference type="EC" id="2.4.1.1"/>
    </reaction>
</comment>
<dbReference type="Gene3D" id="3.40.50.2000">
    <property type="entry name" value="Glycogen Phosphorylase B"/>
    <property type="match status" value="2"/>
</dbReference>
<protein>
    <recommendedName>
        <fullName evidence="12">Alpha-1,4 glucan phosphorylase</fullName>
        <ecNumber evidence="12">2.4.1.1</ecNumber>
    </recommendedName>
</protein>
<keyword evidence="6 12" id="KW-0328">Glycosyltransferase</keyword>
<dbReference type="NCBIfam" id="TIGR02093">
    <property type="entry name" value="P_ylase"/>
    <property type="match status" value="1"/>
</dbReference>
<dbReference type="SUPFAM" id="SSF53756">
    <property type="entry name" value="UDP-Glycosyltransferase/glycogen phosphorylase"/>
    <property type="match status" value="1"/>
</dbReference>
<evidence type="ECO:0000256" key="8">
    <source>
        <dbReference type="ARBA" id="ARBA00022898"/>
    </source>
</evidence>
<evidence type="ECO:0000256" key="7">
    <source>
        <dbReference type="ARBA" id="ARBA00022679"/>
    </source>
</evidence>
<comment type="function">
    <text evidence="12">Allosteric enzyme that catalyzes the rate-limiting step in glycogen catabolism, the phosphorolytic cleavage of glycogen to produce glucose-1-phosphate, and plays a central role in maintaining cellular and organismal glucose homeostasis.</text>
</comment>
<dbReference type="GO" id="GO:0008184">
    <property type="term" value="F:glycogen phosphorylase activity"/>
    <property type="evidence" value="ECO:0007669"/>
    <property type="project" value="InterPro"/>
</dbReference>
<comment type="function">
    <text evidence="10">Phosphorylase is an important allosteric enzyme in carbohydrate metabolism. Enzymes from different sources differ in their regulatory mechanisms and in their natural substrates. However, all known phosphorylases share catalytic and structural properties.</text>
</comment>
<dbReference type="RefSeq" id="WP_160962263.1">
    <property type="nucleotide sequence ID" value="NZ_WVUD01000029.1"/>
</dbReference>
<dbReference type="CDD" id="cd04300">
    <property type="entry name" value="GT35_Glycogen_Phosphorylase"/>
    <property type="match status" value="1"/>
</dbReference>
<evidence type="ECO:0000256" key="1">
    <source>
        <dbReference type="ARBA" id="ARBA00001275"/>
    </source>
</evidence>
<dbReference type="FunFam" id="3.40.50.2000:FF:000005">
    <property type="entry name" value="Alpha-1,4 glucan phosphorylase"/>
    <property type="match status" value="1"/>
</dbReference>
<dbReference type="Pfam" id="PF00343">
    <property type="entry name" value="Phosphorylase"/>
    <property type="match status" value="1"/>
</dbReference>
<keyword evidence="8 11" id="KW-0663">Pyridoxal phosphate</keyword>
<evidence type="ECO:0000256" key="9">
    <source>
        <dbReference type="ARBA" id="ARBA00023277"/>
    </source>
</evidence>
<dbReference type="GO" id="GO:0005980">
    <property type="term" value="P:glycogen catabolic process"/>
    <property type="evidence" value="ECO:0007669"/>
    <property type="project" value="TreeGrafter"/>
</dbReference>
<evidence type="ECO:0000256" key="4">
    <source>
        <dbReference type="ARBA" id="ARBA00022553"/>
    </source>
</evidence>
<evidence type="ECO:0000256" key="11">
    <source>
        <dbReference type="PIRSR" id="PIRSR000460-1"/>
    </source>
</evidence>
<evidence type="ECO:0000313" key="13">
    <source>
        <dbReference type="EMBL" id="MYL84336.1"/>
    </source>
</evidence>
<dbReference type="GO" id="GO:0030170">
    <property type="term" value="F:pyridoxal phosphate binding"/>
    <property type="evidence" value="ECO:0007669"/>
    <property type="project" value="InterPro"/>
</dbReference>
<dbReference type="PIRSF" id="PIRSF000460">
    <property type="entry name" value="Pprylas_GlgP"/>
    <property type="match status" value="1"/>
</dbReference>
<feature type="modified residue" description="N6-(pyridoxal phosphate)lysine" evidence="11">
    <location>
        <position position="664"/>
    </location>
</feature>
<dbReference type="PANTHER" id="PTHR11468:SF3">
    <property type="entry name" value="GLYCOGEN PHOSPHORYLASE, LIVER FORM"/>
    <property type="match status" value="1"/>
</dbReference>
<dbReference type="InterPro" id="IPR011833">
    <property type="entry name" value="Glycg_phsphrylas"/>
</dbReference>
<dbReference type="AlphaFoldDB" id="A0A7C9NKX1"/>
<keyword evidence="9 12" id="KW-0119">Carbohydrate metabolism</keyword>
<evidence type="ECO:0000256" key="10">
    <source>
        <dbReference type="ARBA" id="ARBA00025174"/>
    </source>
</evidence>
<organism evidence="13 14">
    <name type="scientific">Solidesulfovibrio aerotolerans</name>
    <dbReference type="NCBI Taxonomy" id="295255"/>
    <lineage>
        <taxon>Bacteria</taxon>
        <taxon>Pseudomonadati</taxon>
        <taxon>Thermodesulfobacteriota</taxon>
        <taxon>Desulfovibrionia</taxon>
        <taxon>Desulfovibrionales</taxon>
        <taxon>Desulfovibrionaceae</taxon>
        <taxon>Solidesulfovibrio</taxon>
    </lineage>
</organism>
<comment type="similarity">
    <text evidence="3 12">Belongs to the glycogen phosphorylase family.</text>
</comment>
<evidence type="ECO:0000256" key="3">
    <source>
        <dbReference type="ARBA" id="ARBA00006047"/>
    </source>
</evidence>
<dbReference type="OrthoDB" id="7229284at2"/>
<proteinExistence type="inferred from homology"/>
<sequence>MRQPSVEDFHDIAALGEDIRRHILSNLGNDLYPPDPFRYYSGLAYSIRDRLIKMWLATQTSYYDSMSKRVYYLSMEFLPGRFLMNYVTNMGMEEGCREAATKLGYSLDDLAEEERDAGLGNGGLGRLASCYMDSIATLRIPGYGYGILYDYGLFHQKIVDGWQEEQADNWRRHGSAWVIDRVEHHYEVRFHGRSEAYTDAKGTQRYRWVDTDSVVAMPCDILIPAHGGRHVTNMRLWTAASSTGFSLRDFNQGDFLGAMQSKILSENISKVLYPNDEPIQGKELRLKQQYFLVAATLRDIIRRHKKTGSTFEGFSDQVAIQLNDTHPTIAVAELMRILLDEEMLGWDEAWDICRRTFAYTNHTVLPEALETWPADLLGRVLPRHLELIAEIDRRFLAEVALRHPGDAGKLERMAIIDRNSCRVRMAHLAIVGSHKVNGVAKLHSDILRHKVFPDFDAFYPGKFTNVTNGITPRRWLNQANPTLSRLITEHIGPDWVTDLDRLRELLPLADDAAFRSAWRTAKRENKKRLARYVLRKSGIGINPDTLFDVQVKRMHEYKRQFLNVLHIVTLYNRLRQNPDLAVPPRTVLIGGKAAPGYFMAKRIIRLITAVAATVNADDALRSRLRVVFLPNYCVSQAEKVIPAADLSQQISTAGMEASGTGNMKFALNGALTIGTLDGANVEIMEAVGRENIFIFGLTAPEVEATRAAGYNPIPRIEADAELAEALDMIGRGFFTPDEPDLFRPILDNLRHNGDYYLVTADYRACIEAQDAVNALYLDPEAWTAASIRNTAAMGYFSSDRAVLEYAQNIWDIEPLGE</sequence>
<evidence type="ECO:0000256" key="2">
    <source>
        <dbReference type="ARBA" id="ARBA00001933"/>
    </source>
</evidence>
<dbReference type="EMBL" id="WVUD01000029">
    <property type="protein sequence ID" value="MYL84336.1"/>
    <property type="molecule type" value="Genomic_DNA"/>
</dbReference>
<dbReference type="GO" id="GO:0005737">
    <property type="term" value="C:cytoplasm"/>
    <property type="evidence" value="ECO:0007669"/>
    <property type="project" value="TreeGrafter"/>
</dbReference>
<keyword evidence="14" id="KW-1185">Reference proteome</keyword>
<comment type="caution">
    <text evidence="13">The sequence shown here is derived from an EMBL/GenBank/DDBJ whole genome shotgun (WGS) entry which is preliminary data.</text>
</comment>
<dbReference type="Proteomes" id="UP000482487">
    <property type="component" value="Unassembled WGS sequence"/>
</dbReference>
<evidence type="ECO:0000256" key="5">
    <source>
        <dbReference type="ARBA" id="ARBA00022600"/>
    </source>
</evidence>
<dbReference type="InterPro" id="IPR035090">
    <property type="entry name" value="Pyridoxal_P_attach_site"/>
</dbReference>
<name>A0A7C9NKX1_9BACT</name>
<keyword evidence="5" id="KW-0321">Glycogen metabolism</keyword>
<accession>A0A7C9NKX1</accession>
<comment type="cofactor">
    <cofactor evidence="2 12">
        <name>pyridoxal 5'-phosphate</name>
        <dbReference type="ChEBI" id="CHEBI:597326"/>
    </cofactor>
</comment>